<dbReference type="Proteomes" id="UP001152531">
    <property type="component" value="Unassembled WGS sequence"/>
</dbReference>
<proteinExistence type="predicted"/>
<name>A0ACA9YEL4_9ASCO</name>
<accession>A0ACA9YEL4</accession>
<comment type="caution">
    <text evidence="1">The sequence shown here is derived from an EMBL/GenBank/DDBJ whole genome shotgun (WGS) entry which is preliminary data.</text>
</comment>
<evidence type="ECO:0000313" key="2">
    <source>
        <dbReference type="Proteomes" id="UP001152531"/>
    </source>
</evidence>
<gene>
    <name evidence="1" type="ORF">CLIB1444_16S00936</name>
</gene>
<dbReference type="EMBL" id="CALSDN010000016">
    <property type="protein sequence ID" value="CAH6723533.1"/>
    <property type="molecule type" value="Genomic_DNA"/>
</dbReference>
<organism evidence="1 2">
    <name type="scientific">[Candida] jaroonii</name>
    <dbReference type="NCBI Taxonomy" id="467808"/>
    <lineage>
        <taxon>Eukaryota</taxon>
        <taxon>Fungi</taxon>
        <taxon>Dikarya</taxon>
        <taxon>Ascomycota</taxon>
        <taxon>Saccharomycotina</taxon>
        <taxon>Pichiomycetes</taxon>
        <taxon>Debaryomycetaceae</taxon>
        <taxon>Yamadazyma</taxon>
    </lineage>
</organism>
<sequence>MSKTVLITGANSYVGIFTIIKFVKDGYKVRTTMRDSSKFEETRSMIRKTAGFSESQASEIEFMEGDLDTGAGWEEAIDGVDYVVHIAYPFINNVPLEQIYKPAVEGSMNVLKLAIESPTVKHFVFCSSFATVGFNDEWDDGPEHVITEEDWTKLDSPMIDGYMQSKVICEKKMWELVRSDENLKSKYPITFNAINPYGIVGPLPVGFSRFNGIQPILKSIFTGEAEMIFNAFVNTTDVRDLAESFVKAIEDPKTYDQRFLLLNPEEISVPQMIEMFKKHFPAELTDKYPKECTPVYFKSRKVSVDKAVKLLDYKPVSNEETLIALAKGIYDYLGYKY</sequence>
<keyword evidence="2" id="KW-1185">Reference proteome</keyword>
<reference evidence="1" key="1">
    <citation type="submission" date="2022-06" db="EMBL/GenBank/DDBJ databases">
        <authorList>
            <person name="Legras J.-L."/>
            <person name="Devillers H."/>
            <person name="Grondin C."/>
        </authorList>
    </citation>
    <scope>NUCLEOTIDE SEQUENCE</scope>
    <source>
        <strain evidence="1">CLIB 1444</strain>
    </source>
</reference>
<protein>
    <submittedName>
        <fullName evidence="1">NADPH-dependent methylglyoxal reductase Grp2p</fullName>
    </submittedName>
</protein>
<evidence type="ECO:0000313" key="1">
    <source>
        <dbReference type="EMBL" id="CAH6723533.1"/>
    </source>
</evidence>